<protein>
    <recommendedName>
        <fullName evidence="3">Serine/threonine-protein kinase BSK1-like TPR repeats domain-containing protein</fullName>
    </recommendedName>
</protein>
<feature type="region of interest" description="Disordered" evidence="2">
    <location>
        <begin position="63"/>
        <end position="97"/>
    </location>
</feature>
<dbReference type="Pfam" id="PF25575">
    <property type="entry name" value="TPR_BSK1_C"/>
    <property type="match status" value="1"/>
</dbReference>
<accession>A0ABC8ISP1</accession>
<sequence length="224" mass="25282">MEISLILLSTRAHPNQKDEEGNRPLEVAAIRENRKIFETLFPLTTKPESVLDWSVDGVLAHMESNKEQEDSSSKAKSGETGIKKDLPEVSPEAKAKAAETKVEDKMLFIEKDYQMAIDAYTQAIDFEPTDHTLFSNRSICWLRLGQAELALSDAKACRELKPDWPKACFREGAALRLLQRFDEAANAFYEGLLLSPENKEPTDAFRESVDAGRKFHGKDKITHK</sequence>
<dbReference type="InterPro" id="IPR058209">
    <property type="entry name" value="TPR_BSK1_C"/>
</dbReference>
<keyword evidence="1" id="KW-0802">TPR repeat</keyword>
<evidence type="ECO:0000256" key="1">
    <source>
        <dbReference type="PROSITE-ProRule" id="PRU00339"/>
    </source>
</evidence>
<dbReference type="InterPro" id="IPR011990">
    <property type="entry name" value="TPR-like_helical_dom_sf"/>
</dbReference>
<dbReference type="PANTHER" id="PTHR46224:SF6">
    <property type="entry name" value="ANKYRIN REPEAT FAMILY PROTEIN"/>
    <property type="match status" value="1"/>
</dbReference>
<proteinExistence type="predicted"/>
<dbReference type="AlphaFoldDB" id="A0ABC8ISP1"/>
<dbReference type="PROSITE" id="PS50005">
    <property type="entry name" value="TPR"/>
    <property type="match status" value="1"/>
</dbReference>
<dbReference type="Gene3D" id="1.25.40.10">
    <property type="entry name" value="Tetratricopeptide repeat domain"/>
    <property type="match status" value="1"/>
</dbReference>
<dbReference type="PANTHER" id="PTHR46224">
    <property type="entry name" value="ANKYRIN REPEAT FAMILY PROTEIN"/>
    <property type="match status" value="1"/>
</dbReference>
<comment type="caution">
    <text evidence="4">The sequence shown here is derived from an EMBL/GenBank/DDBJ whole genome shotgun (WGS) entry which is preliminary data.</text>
</comment>
<name>A0ABC8ISP1_ERUVS</name>
<feature type="repeat" description="TPR" evidence="1">
    <location>
        <begin position="165"/>
        <end position="198"/>
    </location>
</feature>
<dbReference type="InterPro" id="IPR019734">
    <property type="entry name" value="TPR_rpt"/>
</dbReference>
<dbReference type="Proteomes" id="UP001642260">
    <property type="component" value="Unassembled WGS sequence"/>
</dbReference>
<organism evidence="4 5">
    <name type="scientific">Eruca vesicaria subsp. sativa</name>
    <name type="common">Garden rocket</name>
    <name type="synonym">Eruca sativa</name>
    <dbReference type="NCBI Taxonomy" id="29727"/>
    <lineage>
        <taxon>Eukaryota</taxon>
        <taxon>Viridiplantae</taxon>
        <taxon>Streptophyta</taxon>
        <taxon>Embryophyta</taxon>
        <taxon>Tracheophyta</taxon>
        <taxon>Spermatophyta</taxon>
        <taxon>Magnoliopsida</taxon>
        <taxon>eudicotyledons</taxon>
        <taxon>Gunneridae</taxon>
        <taxon>Pentapetalae</taxon>
        <taxon>rosids</taxon>
        <taxon>malvids</taxon>
        <taxon>Brassicales</taxon>
        <taxon>Brassicaceae</taxon>
        <taxon>Brassiceae</taxon>
        <taxon>Eruca</taxon>
    </lineage>
</organism>
<evidence type="ECO:0000313" key="5">
    <source>
        <dbReference type="Proteomes" id="UP001642260"/>
    </source>
</evidence>
<dbReference type="InterPro" id="IPR051616">
    <property type="entry name" value="Cul2-RING_E3_ligase_SR"/>
</dbReference>
<dbReference type="SUPFAM" id="SSF48452">
    <property type="entry name" value="TPR-like"/>
    <property type="match status" value="1"/>
</dbReference>
<reference evidence="4 5" key="1">
    <citation type="submission" date="2022-03" db="EMBL/GenBank/DDBJ databases">
        <authorList>
            <person name="Macdonald S."/>
            <person name="Ahmed S."/>
            <person name="Newling K."/>
        </authorList>
    </citation>
    <scope>NUCLEOTIDE SEQUENCE [LARGE SCALE GENOMIC DNA]</scope>
</reference>
<dbReference type="SMART" id="SM00028">
    <property type="entry name" value="TPR"/>
    <property type="match status" value="3"/>
</dbReference>
<keyword evidence="5" id="KW-1185">Reference proteome</keyword>
<feature type="domain" description="Serine/threonine-protein kinase BSK1-like TPR repeats" evidence="3">
    <location>
        <begin position="98"/>
        <end position="169"/>
    </location>
</feature>
<gene>
    <name evidence="4" type="ORF">ERUC_LOCUS2288</name>
</gene>
<evidence type="ECO:0000313" key="4">
    <source>
        <dbReference type="EMBL" id="CAH8298028.1"/>
    </source>
</evidence>
<evidence type="ECO:0000259" key="3">
    <source>
        <dbReference type="Pfam" id="PF25575"/>
    </source>
</evidence>
<dbReference type="EMBL" id="CAKOAT010052377">
    <property type="protein sequence ID" value="CAH8298028.1"/>
    <property type="molecule type" value="Genomic_DNA"/>
</dbReference>
<evidence type="ECO:0000256" key="2">
    <source>
        <dbReference type="SAM" id="MobiDB-lite"/>
    </source>
</evidence>